<dbReference type="AlphaFoldDB" id="A0A9D4BSK3"/>
<dbReference type="EMBL" id="JAIWYP010000014">
    <property type="protein sequence ID" value="KAH3706699.1"/>
    <property type="molecule type" value="Genomic_DNA"/>
</dbReference>
<name>A0A9D4BSK3_DREPO</name>
<organism evidence="1 2">
    <name type="scientific">Dreissena polymorpha</name>
    <name type="common">Zebra mussel</name>
    <name type="synonym">Mytilus polymorpha</name>
    <dbReference type="NCBI Taxonomy" id="45954"/>
    <lineage>
        <taxon>Eukaryota</taxon>
        <taxon>Metazoa</taxon>
        <taxon>Spiralia</taxon>
        <taxon>Lophotrochozoa</taxon>
        <taxon>Mollusca</taxon>
        <taxon>Bivalvia</taxon>
        <taxon>Autobranchia</taxon>
        <taxon>Heteroconchia</taxon>
        <taxon>Euheterodonta</taxon>
        <taxon>Imparidentia</taxon>
        <taxon>Neoheterodontei</taxon>
        <taxon>Myida</taxon>
        <taxon>Dreissenoidea</taxon>
        <taxon>Dreissenidae</taxon>
        <taxon>Dreissena</taxon>
    </lineage>
</organism>
<gene>
    <name evidence="1" type="ORF">DPMN_066087</name>
</gene>
<accession>A0A9D4BSK3</accession>
<keyword evidence="2" id="KW-1185">Reference proteome</keyword>
<sequence length="60" mass="6628">MRAVGSTCMDRPWTIRKLSRATERSSGEKRHLGRRRAIDIHTVATVAPPSQDAHGSEAKS</sequence>
<evidence type="ECO:0000313" key="1">
    <source>
        <dbReference type="EMBL" id="KAH3706699.1"/>
    </source>
</evidence>
<protein>
    <submittedName>
        <fullName evidence="1">Uncharacterized protein</fullName>
    </submittedName>
</protein>
<dbReference type="Proteomes" id="UP000828390">
    <property type="component" value="Unassembled WGS sequence"/>
</dbReference>
<comment type="caution">
    <text evidence="1">The sequence shown here is derived from an EMBL/GenBank/DDBJ whole genome shotgun (WGS) entry which is preliminary data.</text>
</comment>
<reference evidence="1" key="1">
    <citation type="journal article" date="2019" name="bioRxiv">
        <title>The Genome of the Zebra Mussel, Dreissena polymorpha: A Resource for Invasive Species Research.</title>
        <authorList>
            <person name="McCartney M.A."/>
            <person name="Auch B."/>
            <person name="Kono T."/>
            <person name="Mallez S."/>
            <person name="Zhang Y."/>
            <person name="Obille A."/>
            <person name="Becker A."/>
            <person name="Abrahante J.E."/>
            <person name="Garbe J."/>
            <person name="Badalamenti J.P."/>
            <person name="Herman A."/>
            <person name="Mangelson H."/>
            <person name="Liachko I."/>
            <person name="Sullivan S."/>
            <person name="Sone E.D."/>
            <person name="Koren S."/>
            <person name="Silverstein K.A.T."/>
            <person name="Beckman K.B."/>
            <person name="Gohl D.M."/>
        </authorList>
    </citation>
    <scope>NUCLEOTIDE SEQUENCE</scope>
    <source>
        <strain evidence="1">Duluth1</strain>
        <tissue evidence="1">Whole animal</tissue>
    </source>
</reference>
<proteinExistence type="predicted"/>
<reference evidence="1" key="2">
    <citation type="submission" date="2020-11" db="EMBL/GenBank/DDBJ databases">
        <authorList>
            <person name="McCartney M.A."/>
            <person name="Auch B."/>
            <person name="Kono T."/>
            <person name="Mallez S."/>
            <person name="Becker A."/>
            <person name="Gohl D.M."/>
            <person name="Silverstein K.A.T."/>
            <person name="Koren S."/>
            <person name="Bechman K.B."/>
            <person name="Herman A."/>
            <person name="Abrahante J.E."/>
            <person name="Garbe J."/>
        </authorList>
    </citation>
    <scope>NUCLEOTIDE SEQUENCE</scope>
    <source>
        <strain evidence="1">Duluth1</strain>
        <tissue evidence="1">Whole animal</tissue>
    </source>
</reference>
<evidence type="ECO:0000313" key="2">
    <source>
        <dbReference type="Proteomes" id="UP000828390"/>
    </source>
</evidence>